<sequence>MSKLQKDKDAAQAENDNIQKMWLEAQKTILKSKNEIIRLMDDNVFLRTQLGITDTIKIKTSAEIESAKSKEFEQKLEYSKLYAEFRKLQPLVEDYKTKMLDFEAQLIDAKAKIQQEHENSMTATMMLKTEIRRLQEERREERKNNITDERSNQALERKYILAREMVTKLKQERQELQRTCFELKTKADEMEKRYFDSQLMAKRMAEKAGRTVEITLVQPQSNNLVALQTVKLPPPIWASLATTPRDSGSARTRTEPLPTDNTDGSSSFQETSTLSSKKELPDFGAWKLKIESLTTERTFLLHENGILKSRIDELGVKLSKAERSNQESLQRMNILDKEIKAGQTQIKTLNAKCQKAEKIAASIEKQYKEARPNVRIDYSLMLEAEPSTQLMAALIIRVQIALAKHIFLII</sequence>
<dbReference type="EMBL" id="MCGO01000001">
    <property type="protein sequence ID" value="ORY53524.1"/>
    <property type="molecule type" value="Genomic_DNA"/>
</dbReference>
<evidence type="ECO:0000313" key="3">
    <source>
        <dbReference type="EMBL" id="ORY53524.1"/>
    </source>
</evidence>
<accession>A0A1Y2D306</accession>
<comment type="caution">
    <text evidence="3">The sequence shown here is derived from an EMBL/GenBank/DDBJ whole genome shotgun (WGS) entry which is preliminary data.</text>
</comment>
<dbReference type="OrthoDB" id="2137001at2759"/>
<protein>
    <submittedName>
        <fullName evidence="3">Uncharacterized protein</fullName>
    </submittedName>
</protein>
<feature type="coiled-coil region" evidence="1">
    <location>
        <begin position="318"/>
        <end position="366"/>
    </location>
</feature>
<dbReference type="SUPFAM" id="SSF57997">
    <property type="entry name" value="Tropomyosin"/>
    <property type="match status" value="1"/>
</dbReference>
<feature type="coiled-coil region" evidence="1">
    <location>
        <begin position="92"/>
        <end position="193"/>
    </location>
</feature>
<dbReference type="Proteomes" id="UP000193642">
    <property type="component" value="Unassembled WGS sequence"/>
</dbReference>
<name>A0A1Y2D306_9FUNG</name>
<dbReference type="AlphaFoldDB" id="A0A1Y2D306"/>
<keyword evidence="1" id="KW-0175">Coiled coil</keyword>
<feature type="compositionally biased region" description="Low complexity" evidence="2">
    <location>
        <begin position="265"/>
        <end position="275"/>
    </location>
</feature>
<keyword evidence="4" id="KW-1185">Reference proteome</keyword>
<reference evidence="3 4" key="1">
    <citation type="submission" date="2016-07" db="EMBL/GenBank/DDBJ databases">
        <title>Pervasive Adenine N6-methylation of Active Genes in Fungi.</title>
        <authorList>
            <consortium name="DOE Joint Genome Institute"/>
            <person name="Mondo S.J."/>
            <person name="Dannebaum R.O."/>
            <person name="Kuo R.C."/>
            <person name="Labutti K."/>
            <person name="Haridas S."/>
            <person name="Kuo A."/>
            <person name="Salamov A."/>
            <person name="Ahrendt S.R."/>
            <person name="Lipzen A."/>
            <person name="Sullivan W."/>
            <person name="Andreopoulos W.B."/>
            <person name="Clum A."/>
            <person name="Lindquist E."/>
            <person name="Daum C."/>
            <person name="Ramamoorthy G.K."/>
            <person name="Gryganskyi A."/>
            <person name="Culley D."/>
            <person name="Magnuson J.K."/>
            <person name="James T.Y."/>
            <person name="O'Malley M.A."/>
            <person name="Stajich J.E."/>
            <person name="Spatafora J.W."/>
            <person name="Visel A."/>
            <person name="Grigoriev I.V."/>
        </authorList>
    </citation>
    <scope>NUCLEOTIDE SEQUENCE [LARGE SCALE GENOMIC DNA]</scope>
    <source>
        <strain evidence="3 4">JEL800</strain>
    </source>
</reference>
<evidence type="ECO:0000313" key="4">
    <source>
        <dbReference type="Proteomes" id="UP000193642"/>
    </source>
</evidence>
<evidence type="ECO:0000256" key="1">
    <source>
        <dbReference type="SAM" id="Coils"/>
    </source>
</evidence>
<feature type="compositionally biased region" description="Polar residues" evidence="2">
    <location>
        <begin position="240"/>
        <end position="251"/>
    </location>
</feature>
<proteinExistence type="predicted"/>
<evidence type="ECO:0000256" key="2">
    <source>
        <dbReference type="SAM" id="MobiDB-lite"/>
    </source>
</evidence>
<dbReference type="STRING" id="329046.A0A1Y2D306"/>
<gene>
    <name evidence="3" type="ORF">BCR33DRAFT_654817</name>
</gene>
<organism evidence="3 4">
    <name type="scientific">Rhizoclosmatium globosum</name>
    <dbReference type="NCBI Taxonomy" id="329046"/>
    <lineage>
        <taxon>Eukaryota</taxon>
        <taxon>Fungi</taxon>
        <taxon>Fungi incertae sedis</taxon>
        <taxon>Chytridiomycota</taxon>
        <taxon>Chytridiomycota incertae sedis</taxon>
        <taxon>Chytridiomycetes</taxon>
        <taxon>Chytridiales</taxon>
        <taxon>Chytriomycetaceae</taxon>
        <taxon>Rhizoclosmatium</taxon>
    </lineage>
</organism>
<feature type="region of interest" description="Disordered" evidence="2">
    <location>
        <begin position="238"/>
        <end position="276"/>
    </location>
</feature>